<keyword evidence="1" id="KW-0479">Metal-binding</keyword>
<dbReference type="EMBL" id="JAAAJA010000030">
    <property type="protein sequence ID" value="KAG0265526.1"/>
    <property type="molecule type" value="Genomic_DNA"/>
</dbReference>
<evidence type="ECO:0000256" key="6">
    <source>
        <dbReference type="SAM" id="MobiDB-lite"/>
    </source>
</evidence>
<reference evidence="8" key="1">
    <citation type="journal article" date="2020" name="Fungal Divers.">
        <title>Resolving the Mortierellaceae phylogeny through synthesis of multi-gene phylogenetics and phylogenomics.</title>
        <authorList>
            <person name="Vandepol N."/>
            <person name="Liber J."/>
            <person name="Desiro A."/>
            <person name="Na H."/>
            <person name="Kennedy M."/>
            <person name="Barry K."/>
            <person name="Grigoriev I.V."/>
            <person name="Miller A.N."/>
            <person name="O'Donnell K."/>
            <person name="Stajich J.E."/>
            <person name="Bonito G."/>
        </authorList>
    </citation>
    <scope>NUCLEOTIDE SEQUENCE</scope>
    <source>
        <strain evidence="8">KOD948</strain>
    </source>
</reference>
<dbReference type="Proteomes" id="UP000726737">
    <property type="component" value="Unassembled WGS sequence"/>
</dbReference>
<evidence type="ECO:0000256" key="4">
    <source>
        <dbReference type="ARBA" id="ARBA00022833"/>
    </source>
</evidence>
<feature type="domain" description="C2H2-type" evidence="7">
    <location>
        <begin position="320"/>
        <end position="350"/>
    </location>
</feature>
<dbReference type="InterPro" id="IPR036236">
    <property type="entry name" value="Znf_C2H2_sf"/>
</dbReference>
<dbReference type="InterPro" id="IPR013087">
    <property type="entry name" value="Znf_C2H2_type"/>
</dbReference>
<evidence type="ECO:0000313" key="8">
    <source>
        <dbReference type="EMBL" id="KAG0265526.1"/>
    </source>
</evidence>
<evidence type="ECO:0000313" key="9">
    <source>
        <dbReference type="Proteomes" id="UP000726737"/>
    </source>
</evidence>
<dbReference type="SMART" id="SM00355">
    <property type="entry name" value="ZnF_C2H2"/>
    <property type="match status" value="2"/>
</dbReference>
<gene>
    <name evidence="8" type="ORF">BG011_004554</name>
</gene>
<feature type="compositionally biased region" description="Low complexity" evidence="6">
    <location>
        <begin position="280"/>
        <end position="302"/>
    </location>
</feature>
<keyword evidence="3 5" id="KW-0863">Zinc-finger</keyword>
<proteinExistence type="predicted"/>
<dbReference type="PROSITE" id="PS00028">
    <property type="entry name" value="ZINC_FINGER_C2H2_1"/>
    <property type="match status" value="2"/>
</dbReference>
<sequence>MALVDRRDQTMASVPPYATTPMTALSAAPMFYRSLSAPSHMQFSELSQNTFAPNELGGNGTQELFYQSPKLVNEMNAPFQTSSPQQHVFDQQYPMAHPLSMTPVQTDIQSSFMMNNRHSYICQPSVHPLQMDAVGTPLSTANPSIQSGVKMELPNSTLPWQTGTSNSFSSEMDDAQASNASIAYSPSSSSLGSYSPTFGAPFGSLSVTRSTGRVHSMPFHDTDLSQFELPEDLMGYAFPRHGSVGSLYPITQSHELLDSTYTTAMHSSLDLSTDMVPSLSSTSISSASSQSPSHSSTANSSAVPKQRRASLSPDGTGRLFTCIFGRCGKLFKRSEHLKRHVRSVHTLEKPFRCPVQHCTKKFSRTDNLNQHIRVHRHDKEKASSKPFTNFSSCFPDQF</sequence>
<comment type="caution">
    <text evidence="8">The sequence shown here is derived from an EMBL/GenBank/DDBJ whole genome shotgun (WGS) entry which is preliminary data.</text>
</comment>
<protein>
    <recommendedName>
        <fullName evidence="7">C2H2-type domain-containing protein</fullName>
    </recommendedName>
</protein>
<dbReference type="PROSITE" id="PS50157">
    <property type="entry name" value="ZINC_FINGER_C2H2_2"/>
    <property type="match status" value="2"/>
</dbReference>
<dbReference type="FunFam" id="3.30.160.60:FF:000110">
    <property type="entry name" value="Zinc finger protein-like"/>
    <property type="match status" value="1"/>
</dbReference>
<feature type="region of interest" description="Disordered" evidence="6">
    <location>
        <begin position="280"/>
        <end position="312"/>
    </location>
</feature>
<dbReference type="AlphaFoldDB" id="A0A9P6QES0"/>
<name>A0A9P6QES0_9FUNG</name>
<feature type="domain" description="C2H2-type" evidence="7">
    <location>
        <begin position="351"/>
        <end position="380"/>
    </location>
</feature>
<keyword evidence="2" id="KW-0677">Repeat</keyword>
<keyword evidence="9" id="KW-1185">Reference proteome</keyword>
<dbReference type="Pfam" id="PF00096">
    <property type="entry name" value="zf-C2H2"/>
    <property type="match status" value="2"/>
</dbReference>
<dbReference type="PANTHER" id="PTHR23235">
    <property type="entry name" value="KRUEPPEL-LIKE TRANSCRIPTION FACTOR"/>
    <property type="match status" value="1"/>
</dbReference>
<evidence type="ECO:0000256" key="2">
    <source>
        <dbReference type="ARBA" id="ARBA00022737"/>
    </source>
</evidence>
<accession>A0A9P6QES0</accession>
<evidence type="ECO:0000259" key="7">
    <source>
        <dbReference type="PROSITE" id="PS50157"/>
    </source>
</evidence>
<dbReference type="Gene3D" id="3.30.160.60">
    <property type="entry name" value="Classic Zinc Finger"/>
    <property type="match status" value="2"/>
</dbReference>
<dbReference type="OrthoDB" id="6365676at2759"/>
<evidence type="ECO:0000256" key="1">
    <source>
        <dbReference type="ARBA" id="ARBA00022723"/>
    </source>
</evidence>
<organism evidence="8 9">
    <name type="scientific">Mortierella polycephala</name>
    <dbReference type="NCBI Taxonomy" id="41804"/>
    <lineage>
        <taxon>Eukaryota</taxon>
        <taxon>Fungi</taxon>
        <taxon>Fungi incertae sedis</taxon>
        <taxon>Mucoromycota</taxon>
        <taxon>Mortierellomycotina</taxon>
        <taxon>Mortierellomycetes</taxon>
        <taxon>Mortierellales</taxon>
        <taxon>Mortierellaceae</taxon>
        <taxon>Mortierella</taxon>
    </lineage>
</organism>
<dbReference type="GO" id="GO:0008270">
    <property type="term" value="F:zinc ion binding"/>
    <property type="evidence" value="ECO:0007669"/>
    <property type="project" value="UniProtKB-KW"/>
</dbReference>
<dbReference type="SUPFAM" id="SSF57667">
    <property type="entry name" value="beta-beta-alpha zinc fingers"/>
    <property type="match status" value="1"/>
</dbReference>
<evidence type="ECO:0000256" key="5">
    <source>
        <dbReference type="PROSITE-ProRule" id="PRU00042"/>
    </source>
</evidence>
<evidence type="ECO:0000256" key="3">
    <source>
        <dbReference type="ARBA" id="ARBA00022771"/>
    </source>
</evidence>
<keyword evidence="4" id="KW-0862">Zinc</keyword>